<keyword evidence="2" id="KW-1185">Reference proteome</keyword>
<reference evidence="1 2" key="1">
    <citation type="journal article" date="2023" name="Plants (Basel)">
        <title>Bridging the Gap: Combining Genomics and Transcriptomics Approaches to Understand Stylosanthes scabra, an Orphan Legume from the Brazilian Caatinga.</title>
        <authorList>
            <person name="Ferreira-Neto J.R.C."/>
            <person name="da Silva M.D."/>
            <person name="Binneck E."/>
            <person name="de Melo N.F."/>
            <person name="da Silva R.H."/>
            <person name="de Melo A.L.T.M."/>
            <person name="Pandolfi V."/>
            <person name="Bustamante F.O."/>
            <person name="Brasileiro-Vidal A.C."/>
            <person name="Benko-Iseppon A.M."/>
        </authorList>
    </citation>
    <scope>NUCLEOTIDE SEQUENCE [LARGE SCALE GENOMIC DNA]</scope>
    <source>
        <tissue evidence="1">Leaves</tissue>
    </source>
</reference>
<name>A0ABU6V7N1_9FABA</name>
<accession>A0ABU6V7N1</accession>
<evidence type="ECO:0000313" key="2">
    <source>
        <dbReference type="Proteomes" id="UP001341840"/>
    </source>
</evidence>
<dbReference type="EMBL" id="JASCZI010151082">
    <property type="protein sequence ID" value="MED6168957.1"/>
    <property type="molecule type" value="Genomic_DNA"/>
</dbReference>
<gene>
    <name evidence="1" type="ORF">PIB30_016644</name>
</gene>
<organism evidence="1 2">
    <name type="scientific">Stylosanthes scabra</name>
    <dbReference type="NCBI Taxonomy" id="79078"/>
    <lineage>
        <taxon>Eukaryota</taxon>
        <taxon>Viridiplantae</taxon>
        <taxon>Streptophyta</taxon>
        <taxon>Embryophyta</taxon>
        <taxon>Tracheophyta</taxon>
        <taxon>Spermatophyta</taxon>
        <taxon>Magnoliopsida</taxon>
        <taxon>eudicotyledons</taxon>
        <taxon>Gunneridae</taxon>
        <taxon>Pentapetalae</taxon>
        <taxon>rosids</taxon>
        <taxon>fabids</taxon>
        <taxon>Fabales</taxon>
        <taxon>Fabaceae</taxon>
        <taxon>Papilionoideae</taxon>
        <taxon>50 kb inversion clade</taxon>
        <taxon>dalbergioids sensu lato</taxon>
        <taxon>Dalbergieae</taxon>
        <taxon>Pterocarpus clade</taxon>
        <taxon>Stylosanthes</taxon>
    </lineage>
</organism>
<comment type="caution">
    <text evidence="1">The sequence shown here is derived from an EMBL/GenBank/DDBJ whole genome shotgun (WGS) entry which is preliminary data.</text>
</comment>
<sequence length="66" mass="7279">MEITSKSKASNFAMTSPSKLDCWELEEVLSDFNFRNCVAGSLGGGTWKLVLEELDMQDQHHKGGSS</sequence>
<evidence type="ECO:0000313" key="1">
    <source>
        <dbReference type="EMBL" id="MED6168957.1"/>
    </source>
</evidence>
<dbReference type="Proteomes" id="UP001341840">
    <property type="component" value="Unassembled WGS sequence"/>
</dbReference>
<protein>
    <submittedName>
        <fullName evidence="1">Uncharacterized protein</fullName>
    </submittedName>
</protein>
<proteinExistence type="predicted"/>